<reference evidence="2 3" key="1">
    <citation type="submission" date="2014-10" db="EMBL/GenBank/DDBJ databases">
        <title>Draft genome of the hookworm Ancylostoma caninum.</title>
        <authorList>
            <person name="Mitreva M."/>
        </authorList>
    </citation>
    <scope>NUCLEOTIDE SEQUENCE [LARGE SCALE GENOMIC DNA]</scope>
    <source>
        <strain evidence="2 3">Baltimore</strain>
    </source>
</reference>
<evidence type="ECO:0008006" key="4">
    <source>
        <dbReference type="Google" id="ProtNLM"/>
    </source>
</evidence>
<dbReference type="EMBL" id="JOJR01001649">
    <property type="protein sequence ID" value="RCN30135.1"/>
    <property type="molecule type" value="Genomic_DNA"/>
</dbReference>
<feature type="compositionally biased region" description="Polar residues" evidence="1">
    <location>
        <begin position="195"/>
        <end position="230"/>
    </location>
</feature>
<comment type="caution">
    <text evidence="2">The sequence shown here is derived from an EMBL/GenBank/DDBJ whole genome shotgun (WGS) entry which is preliminary data.</text>
</comment>
<dbReference type="Proteomes" id="UP000252519">
    <property type="component" value="Unassembled WGS sequence"/>
</dbReference>
<sequence>MTHQYPQETTKTTLPPTQDESIGSASNSSYQGCNENQFKCLIFVCGLQSSEDAFIRLKFPGKIESDPNCTIQILAEKCKLLLNLRHDTKMIENGSPAVHSVKQFLHFRQGQQKVNFKTDAQATHPEVPPRLPPSACCFCGETHFTKDCPYRHHKCSRCRTTGYKEGYCNSSKPRFKRQRLSRPNVARQDRRCDRTQSPLSQVSTATSNDATPQLKWTINPSTSRSIVHRT</sequence>
<organism evidence="2 3">
    <name type="scientific">Ancylostoma caninum</name>
    <name type="common">Dog hookworm</name>
    <dbReference type="NCBI Taxonomy" id="29170"/>
    <lineage>
        <taxon>Eukaryota</taxon>
        <taxon>Metazoa</taxon>
        <taxon>Ecdysozoa</taxon>
        <taxon>Nematoda</taxon>
        <taxon>Chromadorea</taxon>
        <taxon>Rhabditida</taxon>
        <taxon>Rhabditina</taxon>
        <taxon>Rhabditomorpha</taxon>
        <taxon>Strongyloidea</taxon>
        <taxon>Ancylostomatidae</taxon>
        <taxon>Ancylostomatinae</taxon>
        <taxon>Ancylostoma</taxon>
    </lineage>
</organism>
<protein>
    <recommendedName>
        <fullName evidence="4">Zinc knuckle</fullName>
    </recommendedName>
</protein>
<feature type="region of interest" description="Disordered" evidence="1">
    <location>
        <begin position="174"/>
        <end position="230"/>
    </location>
</feature>
<evidence type="ECO:0000256" key="1">
    <source>
        <dbReference type="SAM" id="MobiDB-lite"/>
    </source>
</evidence>
<dbReference type="STRING" id="29170.A0A368FH49"/>
<evidence type="ECO:0000313" key="3">
    <source>
        <dbReference type="Proteomes" id="UP000252519"/>
    </source>
</evidence>
<gene>
    <name evidence="2" type="ORF">ANCCAN_24098</name>
</gene>
<keyword evidence="3" id="KW-1185">Reference proteome</keyword>
<dbReference type="OrthoDB" id="5841934at2759"/>
<feature type="region of interest" description="Disordered" evidence="1">
    <location>
        <begin position="1"/>
        <end position="26"/>
    </location>
</feature>
<accession>A0A368FH49</accession>
<evidence type="ECO:0000313" key="2">
    <source>
        <dbReference type="EMBL" id="RCN30135.1"/>
    </source>
</evidence>
<name>A0A368FH49_ANCCA</name>
<dbReference type="AlphaFoldDB" id="A0A368FH49"/>
<proteinExistence type="predicted"/>